<reference evidence="9 10" key="1">
    <citation type="journal article" date="2012" name="BMC Genomics">
        <title>Tools to kill: Genome of one of the most destructive plant pathogenic fungi Macrophomina phaseolina.</title>
        <authorList>
            <person name="Islam M.S."/>
            <person name="Haque M.S."/>
            <person name="Islam M.M."/>
            <person name="Emdad E.M."/>
            <person name="Halim A."/>
            <person name="Hossen Q.M.M."/>
            <person name="Hossain M.Z."/>
            <person name="Ahmed B."/>
            <person name="Rahim S."/>
            <person name="Rahman M.S."/>
            <person name="Alam M.M."/>
            <person name="Hou S."/>
            <person name="Wan X."/>
            <person name="Saito J.A."/>
            <person name="Alam M."/>
        </authorList>
    </citation>
    <scope>NUCLEOTIDE SEQUENCE [LARGE SCALE GENOMIC DNA]</scope>
    <source>
        <strain evidence="9 10">MS6</strain>
    </source>
</reference>
<dbReference type="EMBL" id="AHHD01000228">
    <property type="protein sequence ID" value="EKG17717.1"/>
    <property type="molecule type" value="Genomic_DNA"/>
</dbReference>
<comment type="similarity">
    <text evidence="6">Belongs to the major facilitator superfamily. Allantoate permease family.</text>
</comment>
<evidence type="ECO:0000256" key="5">
    <source>
        <dbReference type="ARBA" id="ARBA00023136"/>
    </source>
</evidence>
<feature type="transmembrane region" description="Helical" evidence="7">
    <location>
        <begin position="435"/>
        <end position="454"/>
    </location>
</feature>
<evidence type="ECO:0000256" key="6">
    <source>
        <dbReference type="ARBA" id="ARBA00037968"/>
    </source>
</evidence>
<comment type="caution">
    <text evidence="9">The sequence shown here is derived from an EMBL/GenBank/DDBJ whole genome shotgun (WGS) entry which is preliminary data.</text>
</comment>
<feature type="transmembrane region" description="Helical" evidence="7">
    <location>
        <begin position="466"/>
        <end position="486"/>
    </location>
</feature>
<dbReference type="PROSITE" id="PS50850">
    <property type="entry name" value="MFS"/>
    <property type="match status" value="1"/>
</dbReference>
<feature type="transmembrane region" description="Helical" evidence="7">
    <location>
        <begin position="270"/>
        <end position="292"/>
    </location>
</feature>
<keyword evidence="5 7" id="KW-0472">Membrane</keyword>
<keyword evidence="4 7" id="KW-1133">Transmembrane helix</keyword>
<proteinExistence type="inferred from homology"/>
<dbReference type="Gene3D" id="1.20.1250.20">
    <property type="entry name" value="MFS general substrate transporter like domains"/>
    <property type="match status" value="2"/>
</dbReference>
<dbReference type="eggNOG" id="KOG2533">
    <property type="taxonomic scope" value="Eukaryota"/>
</dbReference>
<dbReference type="GO" id="GO:0016020">
    <property type="term" value="C:membrane"/>
    <property type="evidence" value="ECO:0007669"/>
    <property type="project" value="UniProtKB-SubCell"/>
</dbReference>
<dbReference type="Pfam" id="PF07690">
    <property type="entry name" value="MFS_1"/>
    <property type="match status" value="1"/>
</dbReference>
<protein>
    <submittedName>
        <fullName evidence="9">Major facilitator superfamily</fullName>
    </submittedName>
</protein>
<feature type="transmembrane region" description="Helical" evidence="7">
    <location>
        <begin position="201"/>
        <end position="224"/>
    </location>
</feature>
<feature type="domain" description="Major facilitator superfamily (MFS) profile" evidence="8">
    <location>
        <begin position="105"/>
        <end position="520"/>
    </location>
</feature>
<feature type="transmembrane region" description="Helical" evidence="7">
    <location>
        <begin position="177"/>
        <end position="195"/>
    </location>
</feature>
<evidence type="ECO:0000256" key="1">
    <source>
        <dbReference type="ARBA" id="ARBA00004141"/>
    </source>
</evidence>
<dbReference type="InParanoid" id="K2RYC9"/>
<dbReference type="OrthoDB" id="6730379at2759"/>
<gene>
    <name evidence="9" type="ORF">MPH_05028</name>
</gene>
<dbReference type="InterPro" id="IPR020846">
    <property type="entry name" value="MFS_dom"/>
</dbReference>
<feature type="transmembrane region" description="Helical" evidence="7">
    <location>
        <begin position="405"/>
        <end position="423"/>
    </location>
</feature>
<comment type="subcellular location">
    <subcellularLocation>
        <location evidence="1">Membrane</location>
        <topology evidence="1">Multi-pass membrane protein</topology>
    </subcellularLocation>
</comment>
<dbReference type="HOGENOM" id="CLU_001265_0_5_1"/>
<dbReference type="SUPFAM" id="SSF103473">
    <property type="entry name" value="MFS general substrate transporter"/>
    <property type="match status" value="1"/>
</dbReference>
<dbReference type="VEuPathDB" id="FungiDB:MPH_05028"/>
<dbReference type="GO" id="GO:0022857">
    <property type="term" value="F:transmembrane transporter activity"/>
    <property type="evidence" value="ECO:0007669"/>
    <property type="project" value="InterPro"/>
</dbReference>
<evidence type="ECO:0000313" key="10">
    <source>
        <dbReference type="Proteomes" id="UP000007129"/>
    </source>
</evidence>
<dbReference type="AlphaFoldDB" id="K2RYC9"/>
<feature type="transmembrane region" description="Helical" evidence="7">
    <location>
        <begin position="377"/>
        <end position="398"/>
    </location>
</feature>
<name>K2RYC9_MACPH</name>
<dbReference type="Proteomes" id="UP000007129">
    <property type="component" value="Unassembled WGS sequence"/>
</dbReference>
<evidence type="ECO:0000256" key="4">
    <source>
        <dbReference type="ARBA" id="ARBA00022989"/>
    </source>
</evidence>
<dbReference type="FunCoup" id="K2RYC9">
    <property type="interactions" value="138"/>
</dbReference>
<evidence type="ECO:0000256" key="7">
    <source>
        <dbReference type="SAM" id="Phobius"/>
    </source>
</evidence>
<sequence>MAASPKQHVDSDVEKEPIPGISEEAIRNGSITAGAVSERILEHSHDADAAMKAFAELQGQVLEIDEATNARLLRKIDWHLMPVSTPGSARPRLDPATGLALTQLFVKLLCIVYGLNYLDKTTLSYASVMGLKKSQAEGGIGITSDQYSWLGSMFYFGYIAWEWPTNRLLQYFPLGKYSAFNIIMWGTVLALFATVEDFSGAVAVRFFLGLFEAAVTPGFALFTSQWYTKKEQGLRTGIWFSFNGVAQIVGGLVAYGIARGTAAHGSSIDPWKIIFLVTGLLTVVVGIAFFFVMPDNQLNCRWLTQEERLLALERIRVNQQGIGNKHWKFYQVKEALSDPMVWAFFWYALIADIPNGGITNFFSLLITSFGYTSEQSLLYGTPGGAVEIVTLIACGYLGDKYGSRLLVSTSGLLLGILGMALIVGLPESMNVGRLIGYYLTQGTPTPFVALLSLISTNVAGYTKKTTVAAMYLVGYCAGNIIGPQAFRGDSYLPAEITILVCYGVALLDVLFIYWYCKQQNKKKAAVRAAPGYVKLENQEWLDLTDKENPEFTYTL</sequence>
<feature type="transmembrane region" description="Helical" evidence="7">
    <location>
        <begin position="236"/>
        <end position="258"/>
    </location>
</feature>
<keyword evidence="3 7" id="KW-0812">Transmembrane</keyword>
<dbReference type="PANTHER" id="PTHR43791:SF1">
    <property type="entry name" value="ALLANTOATE PERMEASE"/>
    <property type="match status" value="1"/>
</dbReference>
<evidence type="ECO:0000256" key="3">
    <source>
        <dbReference type="ARBA" id="ARBA00022692"/>
    </source>
</evidence>
<evidence type="ECO:0000259" key="8">
    <source>
        <dbReference type="PROSITE" id="PS50850"/>
    </source>
</evidence>
<dbReference type="PANTHER" id="PTHR43791">
    <property type="entry name" value="PERMEASE-RELATED"/>
    <property type="match status" value="1"/>
</dbReference>
<evidence type="ECO:0000313" key="9">
    <source>
        <dbReference type="EMBL" id="EKG17717.1"/>
    </source>
</evidence>
<accession>K2RYC9</accession>
<evidence type="ECO:0000256" key="2">
    <source>
        <dbReference type="ARBA" id="ARBA00022448"/>
    </source>
</evidence>
<keyword evidence="2" id="KW-0813">Transport</keyword>
<dbReference type="InterPro" id="IPR036259">
    <property type="entry name" value="MFS_trans_sf"/>
</dbReference>
<dbReference type="FunFam" id="1.20.1250.20:FF:000064">
    <property type="entry name" value="MFS allantoate transporter"/>
    <property type="match status" value="1"/>
</dbReference>
<feature type="transmembrane region" description="Helical" evidence="7">
    <location>
        <begin position="344"/>
        <end position="371"/>
    </location>
</feature>
<organism evidence="9 10">
    <name type="scientific">Macrophomina phaseolina (strain MS6)</name>
    <name type="common">Charcoal rot fungus</name>
    <dbReference type="NCBI Taxonomy" id="1126212"/>
    <lineage>
        <taxon>Eukaryota</taxon>
        <taxon>Fungi</taxon>
        <taxon>Dikarya</taxon>
        <taxon>Ascomycota</taxon>
        <taxon>Pezizomycotina</taxon>
        <taxon>Dothideomycetes</taxon>
        <taxon>Dothideomycetes incertae sedis</taxon>
        <taxon>Botryosphaeriales</taxon>
        <taxon>Botryosphaeriaceae</taxon>
        <taxon>Macrophomina</taxon>
    </lineage>
</organism>
<feature type="transmembrane region" description="Helical" evidence="7">
    <location>
        <begin position="492"/>
        <end position="515"/>
    </location>
</feature>
<dbReference type="InterPro" id="IPR011701">
    <property type="entry name" value="MFS"/>
</dbReference>